<keyword evidence="4" id="KW-0274">FAD</keyword>
<proteinExistence type="inferred from homology"/>
<evidence type="ECO:0000313" key="7">
    <source>
        <dbReference type="EMBL" id="PWQ97394.1"/>
    </source>
</evidence>
<comment type="similarity">
    <text evidence="2">Belongs to the FAD-binding oxidoreductase/transferase type 4 family.</text>
</comment>
<organism evidence="7 8">
    <name type="scientific">Leucothrix pacifica</name>
    <dbReference type="NCBI Taxonomy" id="1247513"/>
    <lineage>
        <taxon>Bacteria</taxon>
        <taxon>Pseudomonadati</taxon>
        <taxon>Pseudomonadota</taxon>
        <taxon>Gammaproteobacteria</taxon>
        <taxon>Thiotrichales</taxon>
        <taxon>Thiotrichaceae</taxon>
        <taxon>Leucothrix</taxon>
    </lineage>
</organism>
<dbReference type="InterPro" id="IPR016164">
    <property type="entry name" value="FAD-linked_Oxase-like_C"/>
</dbReference>
<accession>A0A317CFK5</accession>
<dbReference type="InterPro" id="IPR036318">
    <property type="entry name" value="FAD-bd_PCMH-like_sf"/>
</dbReference>
<name>A0A317CFK5_9GAMM</name>
<evidence type="ECO:0000313" key="8">
    <source>
        <dbReference type="Proteomes" id="UP000245539"/>
    </source>
</evidence>
<dbReference type="GO" id="GO:0071949">
    <property type="term" value="F:FAD binding"/>
    <property type="evidence" value="ECO:0007669"/>
    <property type="project" value="InterPro"/>
</dbReference>
<sequence>MQTHIDALTELLGADQLLTGSDISERYQVDWSKEAPHMPEFVVRPRNTADVSTFLRYCSEHKLPVVPQGGLTGLAGGATPRDGEIALSLERLNGITELDKQSMTMTVKAGTPLQVIQQAAEAEGLRLPVDLGARGSCQIGGNVSTNAGGNQVLSFGMTRALVLGLEAVQADGTIVPAYNKMLKNNAGYDLKQLFIGSEGTLGIVTEVVLRLFPLARNKHTAVVALDSFESVVKLLNTTQSKFARLSAFEAMWNSFFQCSVGANPNLSDPFDEQYPFYVLLESENDALDQFQQVLFDELEAGNVLDAVIAQSGKDSDQFWAIRDSIPEVMSTIPQPYANFDVGLPVSQMEDFLDKVQSSLSERFENVESLTFGHLGDGNIHILAWTTHEDNSQAIYKHVYQLLNEFGGTVTAEHGIGYMKADYLKLCRSPEEIALMRVLKQAMDPNNILNPGRVLS</sequence>
<dbReference type="InterPro" id="IPR016166">
    <property type="entry name" value="FAD-bd_PCMH"/>
</dbReference>
<dbReference type="GO" id="GO:0016491">
    <property type="term" value="F:oxidoreductase activity"/>
    <property type="evidence" value="ECO:0007669"/>
    <property type="project" value="UniProtKB-KW"/>
</dbReference>
<dbReference type="Pfam" id="PF02913">
    <property type="entry name" value="FAD-oxidase_C"/>
    <property type="match status" value="1"/>
</dbReference>
<reference evidence="7 8" key="1">
    <citation type="submission" date="2018-05" db="EMBL/GenBank/DDBJ databases">
        <title>Leucothrix arctica sp. nov., isolated from Arctic seawater.</title>
        <authorList>
            <person name="Choi A."/>
            <person name="Baek K."/>
        </authorList>
    </citation>
    <scope>NUCLEOTIDE SEQUENCE [LARGE SCALE GENOMIC DNA]</scope>
    <source>
        <strain evidence="7 8">JCM 18388</strain>
    </source>
</reference>
<dbReference type="PANTHER" id="PTHR43716">
    <property type="entry name" value="D-2-HYDROXYGLUTARATE DEHYDROGENASE, MITOCHONDRIAL"/>
    <property type="match status" value="1"/>
</dbReference>
<evidence type="ECO:0000259" key="6">
    <source>
        <dbReference type="PROSITE" id="PS51387"/>
    </source>
</evidence>
<evidence type="ECO:0000256" key="1">
    <source>
        <dbReference type="ARBA" id="ARBA00001974"/>
    </source>
</evidence>
<dbReference type="Gene3D" id="3.30.70.2190">
    <property type="match status" value="1"/>
</dbReference>
<protein>
    <submittedName>
        <fullName evidence="7">FAD-binding oxidoreductase</fullName>
    </submittedName>
</protein>
<dbReference type="InterPro" id="IPR016171">
    <property type="entry name" value="Vanillyl_alc_oxidase_C-sub2"/>
</dbReference>
<evidence type="ECO:0000256" key="3">
    <source>
        <dbReference type="ARBA" id="ARBA00022630"/>
    </source>
</evidence>
<dbReference type="GO" id="GO:0022904">
    <property type="term" value="P:respiratory electron transport chain"/>
    <property type="evidence" value="ECO:0007669"/>
    <property type="project" value="TreeGrafter"/>
</dbReference>
<dbReference type="OrthoDB" id="9811557at2"/>
<keyword evidence="8" id="KW-1185">Reference proteome</keyword>
<dbReference type="FunFam" id="1.10.45.10:FF:000001">
    <property type="entry name" value="D-lactate dehydrogenase mitochondrial"/>
    <property type="match status" value="1"/>
</dbReference>
<dbReference type="InterPro" id="IPR004113">
    <property type="entry name" value="FAD-bd_oxidored_4_C"/>
</dbReference>
<evidence type="ECO:0000256" key="2">
    <source>
        <dbReference type="ARBA" id="ARBA00008000"/>
    </source>
</evidence>
<dbReference type="Pfam" id="PF01565">
    <property type="entry name" value="FAD_binding_4"/>
    <property type="match status" value="1"/>
</dbReference>
<dbReference type="SUPFAM" id="SSF55103">
    <property type="entry name" value="FAD-linked oxidases, C-terminal domain"/>
    <property type="match status" value="1"/>
</dbReference>
<dbReference type="InterPro" id="IPR016169">
    <property type="entry name" value="FAD-bd_PCMH_sub2"/>
</dbReference>
<feature type="domain" description="FAD-binding PCMH-type" evidence="6">
    <location>
        <begin position="34"/>
        <end position="214"/>
    </location>
</feature>
<comment type="caution">
    <text evidence="7">The sequence shown here is derived from an EMBL/GenBank/DDBJ whole genome shotgun (WGS) entry which is preliminary data.</text>
</comment>
<gene>
    <name evidence="7" type="ORF">DKW60_10560</name>
</gene>
<dbReference type="RefSeq" id="WP_109837623.1">
    <property type="nucleotide sequence ID" value="NZ_QGKM01000026.1"/>
</dbReference>
<dbReference type="AlphaFoldDB" id="A0A317CFK5"/>
<dbReference type="Gene3D" id="1.10.45.10">
    <property type="entry name" value="Vanillyl-alcohol Oxidase, Chain A, domain 4"/>
    <property type="match status" value="1"/>
</dbReference>
<dbReference type="EMBL" id="QGKM01000026">
    <property type="protein sequence ID" value="PWQ97394.1"/>
    <property type="molecule type" value="Genomic_DNA"/>
</dbReference>
<evidence type="ECO:0000256" key="5">
    <source>
        <dbReference type="ARBA" id="ARBA00023002"/>
    </source>
</evidence>
<keyword evidence="3" id="KW-0285">Flavoprotein</keyword>
<dbReference type="Gene3D" id="3.30.465.10">
    <property type="match status" value="1"/>
</dbReference>
<dbReference type="Gene3D" id="3.30.43.10">
    <property type="entry name" value="Uridine Diphospho-n-acetylenolpyruvylglucosamine Reductase, domain 2"/>
    <property type="match status" value="1"/>
</dbReference>
<dbReference type="SUPFAM" id="SSF56176">
    <property type="entry name" value="FAD-binding/transporter-associated domain-like"/>
    <property type="match status" value="1"/>
</dbReference>
<dbReference type="Proteomes" id="UP000245539">
    <property type="component" value="Unassembled WGS sequence"/>
</dbReference>
<dbReference type="InterPro" id="IPR051264">
    <property type="entry name" value="FAD-oxidored/transferase_4"/>
</dbReference>
<comment type="cofactor">
    <cofactor evidence="1">
        <name>FAD</name>
        <dbReference type="ChEBI" id="CHEBI:57692"/>
    </cofactor>
</comment>
<dbReference type="Gene3D" id="3.30.70.2740">
    <property type="match status" value="1"/>
</dbReference>
<dbReference type="InterPro" id="IPR016167">
    <property type="entry name" value="FAD-bd_PCMH_sub1"/>
</dbReference>
<dbReference type="PANTHER" id="PTHR43716:SF1">
    <property type="entry name" value="D-2-HYDROXYGLUTARATE DEHYDROGENASE, MITOCHONDRIAL"/>
    <property type="match status" value="1"/>
</dbReference>
<dbReference type="InterPro" id="IPR006094">
    <property type="entry name" value="Oxid_FAD_bind_N"/>
</dbReference>
<evidence type="ECO:0000256" key="4">
    <source>
        <dbReference type="ARBA" id="ARBA00022827"/>
    </source>
</evidence>
<dbReference type="PROSITE" id="PS51387">
    <property type="entry name" value="FAD_PCMH"/>
    <property type="match status" value="1"/>
</dbReference>
<keyword evidence="5" id="KW-0560">Oxidoreductase</keyword>